<dbReference type="Proteomes" id="UP001319200">
    <property type="component" value="Unassembled WGS sequence"/>
</dbReference>
<dbReference type="CDD" id="cd00754">
    <property type="entry name" value="Ubl_MoaD"/>
    <property type="match status" value="1"/>
</dbReference>
<protein>
    <recommendedName>
        <fullName evidence="3">Molybdopterin synthase sulfur carrier subunit</fullName>
    </recommendedName>
</protein>
<dbReference type="RefSeq" id="WP_254167876.1">
    <property type="nucleotide sequence ID" value="NZ_JAHESF010000029.1"/>
</dbReference>
<evidence type="ECO:0000256" key="1">
    <source>
        <dbReference type="ARBA" id="ARBA00022741"/>
    </source>
</evidence>
<comment type="caution">
    <text evidence="4">The sequence shown here is derived from an EMBL/GenBank/DDBJ whole genome shotgun (WGS) entry which is preliminary data.</text>
</comment>
<dbReference type="SUPFAM" id="SSF54285">
    <property type="entry name" value="MoaD/ThiS"/>
    <property type="match status" value="1"/>
</dbReference>
<organism evidence="4 5">
    <name type="scientific">Chryseosolibacter histidini</name>
    <dbReference type="NCBI Taxonomy" id="2782349"/>
    <lineage>
        <taxon>Bacteria</taxon>
        <taxon>Pseudomonadati</taxon>
        <taxon>Bacteroidota</taxon>
        <taxon>Cytophagia</taxon>
        <taxon>Cytophagales</taxon>
        <taxon>Chryseotaleaceae</taxon>
        <taxon>Chryseosolibacter</taxon>
    </lineage>
</organism>
<dbReference type="InterPro" id="IPR016155">
    <property type="entry name" value="Mopterin_synth/thiamin_S_b"/>
</dbReference>
<accession>A0AAP2DRP2</accession>
<dbReference type="AlphaFoldDB" id="A0AAP2DRP2"/>
<evidence type="ECO:0000313" key="4">
    <source>
        <dbReference type="EMBL" id="MBT1699732.1"/>
    </source>
</evidence>
<dbReference type="GO" id="GO:0006777">
    <property type="term" value="P:Mo-molybdopterin cofactor biosynthetic process"/>
    <property type="evidence" value="ECO:0007669"/>
    <property type="project" value="InterPro"/>
</dbReference>
<dbReference type="PANTHER" id="PTHR33359:SF1">
    <property type="entry name" value="MOLYBDOPTERIN SYNTHASE SULFUR CARRIER SUBUNIT"/>
    <property type="match status" value="1"/>
</dbReference>
<evidence type="ECO:0000256" key="2">
    <source>
        <dbReference type="ARBA" id="ARBA00024200"/>
    </source>
</evidence>
<proteinExistence type="inferred from homology"/>
<evidence type="ECO:0000313" key="5">
    <source>
        <dbReference type="Proteomes" id="UP001319200"/>
    </source>
</evidence>
<comment type="similarity">
    <text evidence="2">Belongs to the MoaD family.</text>
</comment>
<dbReference type="InterPro" id="IPR012675">
    <property type="entry name" value="Beta-grasp_dom_sf"/>
</dbReference>
<keyword evidence="5" id="KW-1185">Reference proteome</keyword>
<gene>
    <name evidence="4" type="ORF">KK083_22790</name>
</gene>
<dbReference type="EMBL" id="JAHESF010000029">
    <property type="protein sequence ID" value="MBT1699732.1"/>
    <property type="molecule type" value="Genomic_DNA"/>
</dbReference>
<dbReference type="Pfam" id="PF02597">
    <property type="entry name" value="ThiS"/>
    <property type="match status" value="1"/>
</dbReference>
<sequence>MEVTSRYKVRAFGITKDIIGGKETVVEMEGSTVGELRRYLVSRYPSLTGLRSLFIAVNHTYAEDAQGLSEADEIALIPPVSGG</sequence>
<keyword evidence="1" id="KW-0547">Nucleotide-binding</keyword>
<reference evidence="4 5" key="1">
    <citation type="submission" date="2021-05" db="EMBL/GenBank/DDBJ databases">
        <title>A Polyphasic approach of four new species of the genus Ohtaekwangia: Ohtaekwangia histidinii sp. nov., Ohtaekwangia cretensis sp. nov., Ohtaekwangia indiensis sp. nov., Ohtaekwangia reichenbachii sp. nov. from diverse environment.</title>
        <authorList>
            <person name="Octaviana S."/>
        </authorList>
    </citation>
    <scope>NUCLEOTIDE SEQUENCE [LARGE SCALE GENOMIC DNA]</scope>
    <source>
        <strain evidence="4 5">PWU4</strain>
    </source>
</reference>
<name>A0AAP2DRP2_9BACT</name>
<dbReference type="InterPro" id="IPR003749">
    <property type="entry name" value="ThiS/MoaD-like"/>
</dbReference>
<dbReference type="Gene3D" id="3.10.20.30">
    <property type="match status" value="1"/>
</dbReference>
<evidence type="ECO:0000256" key="3">
    <source>
        <dbReference type="ARBA" id="ARBA00024247"/>
    </source>
</evidence>
<dbReference type="GO" id="GO:0000166">
    <property type="term" value="F:nucleotide binding"/>
    <property type="evidence" value="ECO:0007669"/>
    <property type="project" value="UniProtKB-KW"/>
</dbReference>
<dbReference type="InterPro" id="IPR044672">
    <property type="entry name" value="MOCS2A"/>
</dbReference>
<dbReference type="PANTHER" id="PTHR33359">
    <property type="entry name" value="MOLYBDOPTERIN SYNTHASE SULFUR CARRIER SUBUNIT"/>
    <property type="match status" value="1"/>
</dbReference>
<dbReference type="GO" id="GO:1990133">
    <property type="term" value="C:molybdopterin adenylyltransferase complex"/>
    <property type="evidence" value="ECO:0007669"/>
    <property type="project" value="TreeGrafter"/>
</dbReference>